<reference evidence="2 3" key="1">
    <citation type="journal article" date="2024" name="G3 (Bethesda)">
        <title>Genome assembly of Hibiscus sabdariffa L. provides insights into metabolisms of medicinal natural products.</title>
        <authorList>
            <person name="Kim T."/>
        </authorList>
    </citation>
    <scope>NUCLEOTIDE SEQUENCE [LARGE SCALE GENOMIC DNA]</scope>
    <source>
        <strain evidence="2">TK-2024</strain>
        <tissue evidence="2">Old leaves</tissue>
    </source>
</reference>
<sequence length="180" mass="19701">MVGCGEGHHSTDGVRSIPLREESQREQDVSTSGGLRASFGETYEEVVEKIGDNYILEELDELVFTGENLATPTRGRLYPMLSGGTFGMEEKDVEIAPLGSFMVGALETPSVDSSKGHSIVSSVQSGDSKPFHLVRNDLSISYLFFADNLMVYAKADVHQEENIKVILEEFNLYSGHMGSC</sequence>
<name>A0ABR2P8G4_9ROSI</name>
<comment type="caution">
    <text evidence="2">The sequence shown here is derived from an EMBL/GenBank/DDBJ whole genome shotgun (WGS) entry which is preliminary data.</text>
</comment>
<gene>
    <name evidence="2" type="ORF">V6N11_020046</name>
</gene>
<evidence type="ECO:0000256" key="1">
    <source>
        <dbReference type="SAM" id="MobiDB-lite"/>
    </source>
</evidence>
<feature type="compositionally biased region" description="Basic and acidic residues" evidence="1">
    <location>
        <begin position="1"/>
        <end position="28"/>
    </location>
</feature>
<dbReference type="Proteomes" id="UP001396334">
    <property type="component" value="Unassembled WGS sequence"/>
</dbReference>
<dbReference type="EMBL" id="JBBPBN010000075">
    <property type="protein sequence ID" value="KAK8984730.1"/>
    <property type="molecule type" value="Genomic_DNA"/>
</dbReference>
<proteinExistence type="predicted"/>
<organism evidence="2 3">
    <name type="scientific">Hibiscus sabdariffa</name>
    <name type="common">roselle</name>
    <dbReference type="NCBI Taxonomy" id="183260"/>
    <lineage>
        <taxon>Eukaryota</taxon>
        <taxon>Viridiplantae</taxon>
        <taxon>Streptophyta</taxon>
        <taxon>Embryophyta</taxon>
        <taxon>Tracheophyta</taxon>
        <taxon>Spermatophyta</taxon>
        <taxon>Magnoliopsida</taxon>
        <taxon>eudicotyledons</taxon>
        <taxon>Gunneridae</taxon>
        <taxon>Pentapetalae</taxon>
        <taxon>rosids</taxon>
        <taxon>malvids</taxon>
        <taxon>Malvales</taxon>
        <taxon>Malvaceae</taxon>
        <taxon>Malvoideae</taxon>
        <taxon>Hibiscus</taxon>
    </lineage>
</organism>
<accession>A0ABR2P8G4</accession>
<protein>
    <submittedName>
        <fullName evidence="2">Uncharacterized protein</fullName>
    </submittedName>
</protein>
<keyword evidence="3" id="KW-1185">Reference proteome</keyword>
<evidence type="ECO:0000313" key="3">
    <source>
        <dbReference type="Proteomes" id="UP001396334"/>
    </source>
</evidence>
<evidence type="ECO:0000313" key="2">
    <source>
        <dbReference type="EMBL" id="KAK8984730.1"/>
    </source>
</evidence>
<feature type="region of interest" description="Disordered" evidence="1">
    <location>
        <begin position="1"/>
        <end position="35"/>
    </location>
</feature>